<dbReference type="CDD" id="cd05233">
    <property type="entry name" value="SDR_c"/>
    <property type="match status" value="1"/>
</dbReference>
<dbReference type="EMBL" id="NBSH01000005">
    <property type="protein sequence ID" value="ORX37732.1"/>
    <property type="molecule type" value="Genomic_DNA"/>
</dbReference>
<dbReference type="PRINTS" id="PR00081">
    <property type="entry name" value="GDHRDH"/>
</dbReference>
<evidence type="ECO:0000313" key="4">
    <source>
        <dbReference type="EMBL" id="ORX37732.1"/>
    </source>
</evidence>
<keyword evidence="2" id="KW-0521">NADP</keyword>
<dbReference type="Gene3D" id="3.40.50.720">
    <property type="entry name" value="NAD(P)-binding Rossmann-like Domain"/>
    <property type="match status" value="1"/>
</dbReference>
<accession>A0A1Y1UI88</accession>
<gene>
    <name evidence="4" type="ORF">BD324DRAFT_623064</name>
</gene>
<comment type="similarity">
    <text evidence="1">Belongs to the short-chain dehydrogenases/reductases (SDR) family.</text>
</comment>
<evidence type="ECO:0000256" key="3">
    <source>
        <dbReference type="ARBA" id="ARBA00023002"/>
    </source>
</evidence>
<dbReference type="Proteomes" id="UP000193218">
    <property type="component" value="Unassembled WGS sequence"/>
</dbReference>
<dbReference type="InterPro" id="IPR036291">
    <property type="entry name" value="NAD(P)-bd_dom_sf"/>
</dbReference>
<dbReference type="InterPro" id="IPR002347">
    <property type="entry name" value="SDR_fam"/>
</dbReference>
<protein>
    <recommendedName>
        <fullName evidence="6">NAD(P)-binding protein</fullName>
    </recommendedName>
</protein>
<dbReference type="STRING" id="4999.A0A1Y1UI88"/>
<reference evidence="4 5" key="1">
    <citation type="submission" date="2017-03" db="EMBL/GenBank/DDBJ databases">
        <title>Widespread Adenine N6-methylation of Active Genes in Fungi.</title>
        <authorList>
            <consortium name="DOE Joint Genome Institute"/>
            <person name="Mondo S.J."/>
            <person name="Dannebaum R.O."/>
            <person name="Kuo R.C."/>
            <person name="Louie K.B."/>
            <person name="Bewick A.J."/>
            <person name="Labutti K."/>
            <person name="Haridas S."/>
            <person name="Kuo A."/>
            <person name="Salamov A."/>
            <person name="Ahrendt S.R."/>
            <person name="Lau R."/>
            <person name="Bowen B.P."/>
            <person name="Lipzen A."/>
            <person name="Sullivan W."/>
            <person name="Andreopoulos W.B."/>
            <person name="Clum A."/>
            <person name="Lindquist E."/>
            <person name="Daum C."/>
            <person name="Northen T.R."/>
            <person name="Ramamoorthy G."/>
            <person name="Schmitz R.J."/>
            <person name="Gryganskyi A."/>
            <person name="Culley D."/>
            <person name="Magnuson J."/>
            <person name="James T.Y."/>
            <person name="O'Malley M.A."/>
            <person name="Stajich J.E."/>
            <person name="Spatafora J.W."/>
            <person name="Visel A."/>
            <person name="Grigoriev I.V."/>
        </authorList>
    </citation>
    <scope>NUCLEOTIDE SEQUENCE [LARGE SCALE GENOMIC DNA]</scope>
    <source>
        <strain evidence="4 5">NRRL Y-17943</strain>
    </source>
</reference>
<dbReference type="InParanoid" id="A0A1Y1UI88"/>
<dbReference type="OrthoDB" id="3819888at2759"/>
<evidence type="ECO:0008006" key="6">
    <source>
        <dbReference type="Google" id="ProtNLM"/>
    </source>
</evidence>
<keyword evidence="5" id="KW-1185">Reference proteome</keyword>
<dbReference type="PANTHER" id="PTHR43618:SF4">
    <property type="entry name" value="SHORT CHAIN DEHYDROGENASE_REDUCTASE FAMILY (AFU_ORTHOLOGUE AFUA_7G04540)"/>
    <property type="match status" value="1"/>
</dbReference>
<name>A0A1Y1UI88_9TREE</name>
<dbReference type="GeneID" id="33557355"/>
<dbReference type="RefSeq" id="XP_021871719.1">
    <property type="nucleotide sequence ID" value="XM_022015546.1"/>
</dbReference>
<evidence type="ECO:0000256" key="2">
    <source>
        <dbReference type="ARBA" id="ARBA00022857"/>
    </source>
</evidence>
<dbReference type="AlphaFoldDB" id="A0A1Y1UI88"/>
<dbReference type="SUPFAM" id="SSF51735">
    <property type="entry name" value="NAD(P)-binding Rossmann-fold domains"/>
    <property type="match status" value="1"/>
</dbReference>
<proteinExistence type="inferred from homology"/>
<organism evidence="4 5">
    <name type="scientific">Kockovaella imperatae</name>
    <dbReference type="NCBI Taxonomy" id="4999"/>
    <lineage>
        <taxon>Eukaryota</taxon>
        <taxon>Fungi</taxon>
        <taxon>Dikarya</taxon>
        <taxon>Basidiomycota</taxon>
        <taxon>Agaricomycotina</taxon>
        <taxon>Tremellomycetes</taxon>
        <taxon>Tremellales</taxon>
        <taxon>Cuniculitremaceae</taxon>
        <taxon>Kockovaella</taxon>
    </lineage>
</organism>
<sequence>MSSFKIENMFSVKAKTCIVTGAGSGIGKGMATALATNGAKVIVCGRREEQIKAAAEEMNTAAKESGMGGEVIAIRADVGNKKGCIEFFEQASKLIDKLDFLVNNAGFSANWKDVSPMGDAATLPAKLMTIDDVDWANMSLVHCAGPYYLTVQFIPYFQKSEDPSVCNITSLAASFLNMGCCEFSYAQSKAAETQLSRLMAGVLKPFNIRVNCVKPGLFPSGLTTFPGTEQLYPPMQQAAEKQIPRGAPGTWEQIAGTVLMMASPAGAYLNGAELKVDGGWELFTCARDV</sequence>
<evidence type="ECO:0000313" key="5">
    <source>
        <dbReference type="Proteomes" id="UP000193218"/>
    </source>
</evidence>
<evidence type="ECO:0000256" key="1">
    <source>
        <dbReference type="ARBA" id="ARBA00006484"/>
    </source>
</evidence>
<keyword evidence="3" id="KW-0560">Oxidoreductase</keyword>
<dbReference type="GO" id="GO:0016491">
    <property type="term" value="F:oxidoreductase activity"/>
    <property type="evidence" value="ECO:0007669"/>
    <property type="project" value="UniProtKB-KW"/>
</dbReference>
<dbReference type="InterPro" id="IPR052178">
    <property type="entry name" value="Sec_Metab_Biosynth_SDR"/>
</dbReference>
<dbReference type="Pfam" id="PF13561">
    <property type="entry name" value="adh_short_C2"/>
    <property type="match status" value="1"/>
</dbReference>
<comment type="caution">
    <text evidence="4">The sequence shown here is derived from an EMBL/GenBank/DDBJ whole genome shotgun (WGS) entry which is preliminary data.</text>
</comment>
<dbReference type="PANTHER" id="PTHR43618">
    <property type="entry name" value="7-ALPHA-HYDROXYSTEROID DEHYDROGENASE"/>
    <property type="match status" value="1"/>
</dbReference>